<keyword evidence="6 13" id="KW-0732">Signal</keyword>
<evidence type="ECO:0000256" key="2">
    <source>
        <dbReference type="ARBA" id="ARBA00008143"/>
    </source>
</evidence>
<protein>
    <submittedName>
        <fullName evidence="16">Hemoglobin/transferrin/lactoferrin receptor protein</fullName>
    </submittedName>
</protein>
<dbReference type="PROSITE" id="PS52016">
    <property type="entry name" value="TONB_DEPENDENT_REC_3"/>
    <property type="match status" value="1"/>
</dbReference>
<evidence type="ECO:0000259" key="15">
    <source>
        <dbReference type="Pfam" id="PF07715"/>
    </source>
</evidence>
<evidence type="ECO:0000256" key="4">
    <source>
        <dbReference type="ARBA" id="ARBA00022452"/>
    </source>
</evidence>
<keyword evidence="5 11" id="KW-0812">Transmembrane</keyword>
<evidence type="ECO:0000256" key="6">
    <source>
        <dbReference type="ARBA" id="ARBA00022729"/>
    </source>
</evidence>
<organism evidence="16 17">
    <name type="scientific">Winslowiella toletana</name>
    <dbReference type="NCBI Taxonomy" id="92490"/>
    <lineage>
        <taxon>Bacteria</taxon>
        <taxon>Pseudomonadati</taxon>
        <taxon>Pseudomonadota</taxon>
        <taxon>Gammaproteobacteria</taxon>
        <taxon>Enterobacterales</taxon>
        <taxon>Erwiniaceae</taxon>
        <taxon>Winslowiella</taxon>
    </lineage>
</organism>
<evidence type="ECO:0000256" key="1">
    <source>
        <dbReference type="ARBA" id="ARBA00004571"/>
    </source>
</evidence>
<dbReference type="InterPro" id="IPR037066">
    <property type="entry name" value="Plug_dom_sf"/>
</dbReference>
<dbReference type="CDD" id="cd01347">
    <property type="entry name" value="ligand_gated_channel"/>
    <property type="match status" value="1"/>
</dbReference>
<feature type="domain" description="TonB-dependent receptor plug" evidence="15">
    <location>
        <begin position="69"/>
        <end position="193"/>
    </location>
</feature>
<dbReference type="Proteomes" id="UP001195624">
    <property type="component" value="Unassembled WGS sequence"/>
</dbReference>
<feature type="chain" id="PRO_5046385811" evidence="13">
    <location>
        <begin position="33"/>
        <end position="797"/>
    </location>
</feature>
<dbReference type="EMBL" id="JAGGMQ010000001">
    <property type="protein sequence ID" value="MBP2171049.1"/>
    <property type="molecule type" value="Genomic_DNA"/>
</dbReference>
<evidence type="ECO:0000256" key="11">
    <source>
        <dbReference type="PROSITE-ProRule" id="PRU01360"/>
    </source>
</evidence>
<comment type="subcellular location">
    <subcellularLocation>
        <location evidence="1 11">Cell outer membrane</location>
        <topology evidence="1 11">Multi-pass membrane protein</topology>
    </subcellularLocation>
</comment>
<name>A0ABS4PEJ4_9GAMM</name>
<evidence type="ECO:0000256" key="13">
    <source>
        <dbReference type="SAM" id="SignalP"/>
    </source>
</evidence>
<evidence type="ECO:0000256" key="9">
    <source>
        <dbReference type="ARBA" id="ARBA00023170"/>
    </source>
</evidence>
<keyword evidence="17" id="KW-1185">Reference proteome</keyword>
<dbReference type="PANTHER" id="PTHR30069:SF29">
    <property type="entry name" value="HEMOGLOBIN AND HEMOGLOBIN-HAPTOGLOBIN-BINDING PROTEIN 1-RELATED"/>
    <property type="match status" value="1"/>
</dbReference>
<dbReference type="Gene3D" id="2.170.130.10">
    <property type="entry name" value="TonB-dependent receptor, plug domain"/>
    <property type="match status" value="1"/>
</dbReference>
<keyword evidence="9 16" id="KW-0675">Receptor</keyword>
<keyword evidence="10 11" id="KW-0998">Cell outer membrane</keyword>
<dbReference type="InterPro" id="IPR039426">
    <property type="entry name" value="TonB-dep_rcpt-like"/>
</dbReference>
<gene>
    <name evidence="16" type="ORF">J2125_004241</name>
</gene>
<evidence type="ECO:0000256" key="10">
    <source>
        <dbReference type="ARBA" id="ARBA00023237"/>
    </source>
</evidence>
<evidence type="ECO:0000256" key="5">
    <source>
        <dbReference type="ARBA" id="ARBA00022692"/>
    </source>
</evidence>
<feature type="signal peptide" evidence="13">
    <location>
        <begin position="1"/>
        <end position="32"/>
    </location>
</feature>
<dbReference type="InterPro" id="IPR012910">
    <property type="entry name" value="Plug_dom"/>
</dbReference>
<keyword evidence="8 11" id="KW-0472">Membrane</keyword>
<evidence type="ECO:0000256" key="8">
    <source>
        <dbReference type="ARBA" id="ARBA00023136"/>
    </source>
</evidence>
<sequence>MRTFTPHQMLVKTSLLTGVLLTATFNVSLARADDKTSNNAADQNTTLKITTKRQSETVMTVTAREPEKEAGSKVVYSAEDLQKKGANDFGSVMRYETIISAMGVNGGSSSGKSGFDRSGYTGFNIRGLESNRVGIDVDGIPQPDATGRSYVSRAGLNTFGIGRDYLDPYMYGQVEIEAGATSVSRANTSIGGAVSFLPKSADDYLSPARPTYFGYQSDYDSASHSWHNGITAAAGDEYLRGMLVYSRRDGQQTRNNSDSVSAYPANWHSNALQASAIWQPDDEHKLTGIIDYYDKTNHTHYDSWDSSGNSVLGTAVQQSNTRRWGISLKDEWTPYNDFVDSLLSKVFYQQTQAHDNTWMPDGSNGMKRVYSDYNVDTYGFETQLAKTLGRHQLSGGLNGRISETERPFRQEPVQSIYSTIMQPEADSRSYTLGAFVQDKIQFDLDGHGFNVVPGLRVAHQSTKAQNLSSLTTESTVLTTSDVETLYGETNADTQLLPSISFNYDLTPKLMTYIQYKRGAQFPNASQLYGSWNLGSNYIPGAQYALIGNPDMKTETSNNFEWGMKGEVTDGVTLRSSLYYNTYKNFIAYSRYTRAANPDRFSNVPSNIYTIYQSENRDKAFIYGGDISARLNLGTWFRQAEGLSAALAFAYSKGESKSSYAGDKYVDLESVAPMKAVVGLAWDAPAKAWGTAVTATFVKGKQATATNRQSYSNSGSAITDSSSEYMRVPGYGMVDMTAYWQATKNVKLSGGLYNITDRKYWDYLSSRDLTSGTAQDANDQALAVMPGRTFQLGVNVDF</sequence>
<proteinExistence type="inferred from homology"/>
<evidence type="ECO:0000256" key="12">
    <source>
        <dbReference type="RuleBase" id="RU003357"/>
    </source>
</evidence>
<dbReference type="Gene3D" id="2.40.170.20">
    <property type="entry name" value="TonB-dependent receptor, beta-barrel domain"/>
    <property type="match status" value="1"/>
</dbReference>
<evidence type="ECO:0000313" key="16">
    <source>
        <dbReference type="EMBL" id="MBP2171049.1"/>
    </source>
</evidence>
<reference evidence="16 17" key="1">
    <citation type="submission" date="2021-03" db="EMBL/GenBank/DDBJ databases">
        <authorList>
            <person name="D'Agostino P."/>
            <person name="Huntemann M."/>
            <person name="Clum A."/>
            <person name="Spunde A."/>
            <person name="Palaniappan K."/>
            <person name="Ritter S."/>
            <person name="Mikhailova N."/>
            <person name="Chen I.-M."/>
            <person name="Stamatis D."/>
            <person name="Reddy T."/>
            <person name="O'Malley R."/>
            <person name="Daum C."/>
            <person name="Shapiro N."/>
            <person name="Ivanova N."/>
            <person name="Kyrpides N."/>
            <person name="Woyke T."/>
        </authorList>
    </citation>
    <scope>NUCLEOTIDE SEQUENCE [LARGE SCALE GENOMIC DNA]</scope>
    <source>
        <strain evidence="16 17">WS4403</strain>
    </source>
</reference>
<dbReference type="InterPro" id="IPR036942">
    <property type="entry name" value="Beta-barrel_TonB_sf"/>
</dbReference>
<comment type="similarity">
    <text evidence="2">Belongs to the TonB-dependent receptor family. Hemoglobin/haptoglobin binding protein subfamily.</text>
</comment>
<dbReference type="InterPro" id="IPR000531">
    <property type="entry name" value="Beta-barrel_TonB"/>
</dbReference>
<keyword evidence="3 11" id="KW-0813">Transport</keyword>
<dbReference type="SUPFAM" id="SSF56935">
    <property type="entry name" value="Porins"/>
    <property type="match status" value="1"/>
</dbReference>
<keyword evidence="7 12" id="KW-0798">TonB box</keyword>
<dbReference type="RefSeq" id="WP_017801971.1">
    <property type="nucleotide sequence ID" value="NZ_JAGGMQ010000001.1"/>
</dbReference>
<accession>A0ABS4PEJ4</accession>
<evidence type="ECO:0000313" key="17">
    <source>
        <dbReference type="Proteomes" id="UP001195624"/>
    </source>
</evidence>
<evidence type="ECO:0000256" key="7">
    <source>
        <dbReference type="ARBA" id="ARBA00023077"/>
    </source>
</evidence>
<feature type="domain" description="TonB-dependent receptor-like beta-barrel" evidence="14">
    <location>
        <begin position="347"/>
        <end position="754"/>
    </location>
</feature>
<dbReference type="Pfam" id="PF07715">
    <property type="entry name" value="Plug"/>
    <property type="match status" value="1"/>
</dbReference>
<evidence type="ECO:0000259" key="14">
    <source>
        <dbReference type="Pfam" id="PF00593"/>
    </source>
</evidence>
<dbReference type="PANTHER" id="PTHR30069">
    <property type="entry name" value="TONB-DEPENDENT OUTER MEMBRANE RECEPTOR"/>
    <property type="match status" value="1"/>
</dbReference>
<evidence type="ECO:0000256" key="3">
    <source>
        <dbReference type="ARBA" id="ARBA00022448"/>
    </source>
</evidence>
<keyword evidence="4 11" id="KW-1134">Transmembrane beta strand</keyword>
<dbReference type="Pfam" id="PF00593">
    <property type="entry name" value="TonB_dep_Rec_b-barrel"/>
    <property type="match status" value="1"/>
</dbReference>
<comment type="caution">
    <text evidence="16">The sequence shown here is derived from an EMBL/GenBank/DDBJ whole genome shotgun (WGS) entry which is preliminary data.</text>
</comment>
<reference evidence="17" key="2">
    <citation type="submission" date="2023-07" db="EMBL/GenBank/DDBJ databases">
        <title>Genome mining of underrepresented organisms for secondary metabolites.</title>
        <authorList>
            <person name="D'Agostino P.M."/>
        </authorList>
    </citation>
    <scope>NUCLEOTIDE SEQUENCE [LARGE SCALE GENOMIC DNA]</scope>
    <source>
        <strain evidence="17">WS4403</strain>
    </source>
</reference>